<proteinExistence type="predicted"/>
<name>A0A7W7D8P0_9ACTN</name>
<sequence>MAARRVGTDGFEVECIVLNGRPTMRVCQLGYVVAYVHSVRELAAIVALEDLVEVVSLPRR</sequence>
<dbReference type="Proteomes" id="UP000542210">
    <property type="component" value="Unassembled WGS sequence"/>
</dbReference>
<evidence type="ECO:0000313" key="2">
    <source>
        <dbReference type="Proteomes" id="UP000542210"/>
    </source>
</evidence>
<dbReference type="RefSeq" id="WP_184881936.1">
    <property type="nucleotide sequence ID" value="NZ_BOOV01000048.1"/>
</dbReference>
<dbReference type="EMBL" id="JACHND010000001">
    <property type="protein sequence ID" value="MBB4702287.1"/>
    <property type="molecule type" value="Genomic_DNA"/>
</dbReference>
<comment type="caution">
    <text evidence="1">The sequence shown here is derived from an EMBL/GenBank/DDBJ whole genome shotgun (WGS) entry which is preliminary data.</text>
</comment>
<evidence type="ECO:0008006" key="3">
    <source>
        <dbReference type="Google" id="ProtNLM"/>
    </source>
</evidence>
<evidence type="ECO:0000313" key="1">
    <source>
        <dbReference type="EMBL" id="MBB4702287.1"/>
    </source>
</evidence>
<dbReference type="AlphaFoldDB" id="A0A7W7D8P0"/>
<organism evidence="1 2">
    <name type="scientific">Sphaerisporangium siamense</name>
    <dbReference type="NCBI Taxonomy" id="795645"/>
    <lineage>
        <taxon>Bacteria</taxon>
        <taxon>Bacillati</taxon>
        <taxon>Actinomycetota</taxon>
        <taxon>Actinomycetes</taxon>
        <taxon>Streptosporangiales</taxon>
        <taxon>Streptosporangiaceae</taxon>
        <taxon>Sphaerisporangium</taxon>
    </lineage>
</organism>
<accession>A0A7W7D8P0</accession>
<keyword evidence="2" id="KW-1185">Reference proteome</keyword>
<gene>
    <name evidence="1" type="ORF">BJ982_003831</name>
</gene>
<protein>
    <recommendedName>
        <fullName evidence="3">Transposase</fullName>
    </recommendedName>
</protein>
<reference evidence="1 2" key="1">
    <citation type="submission" date="2020-08" db="EMBL/GenBank/DDBJ databases">
        <title>Sequencing the genomes of 1000 actinobacteria strains.</title>
        <authorList>
            <person name="Klenk H.-P."/>
        </authorList>
    </citation>
    <scope>NUCLEOTIDE SEQUENCE [LARGE SCALE GENOMIC DNA]</scope>
    <source>
        <strain evidence="1 2">DSM 45784</strain>
    </source>
</reference>